<dbReference type="Pfam" id="PF02803">
    <property type="entry name" value="Thiolase_C"/>
    <property type="match status" value="1"/>
</dbReference>
<dbReference type="NCBIfam" id="TIGR01930">
    <property type="entry name" value="AcCoA-C-Actrans"/>
    <property type="match status" value="1"/>
</dbReference>
<dbReference type="PROSITE" id="PS00099">
    <property type="entry name" value="THIOLASE_3"/>
    <property type="match status" value="1"/>
</dbReference>
<gene>
    <name evidence="10" type="ORF">FC96_GL001715</name>
</gene>
<dbReference type="CDD" id="cd00751">
    <property type="entry name" value="thiolase"/>
    <property type="match status" value="1"/>
</dbReference>
<feature type="active site" description="Proton acceptor" evidence="6">
    <location>
        <position position="377"/>
    </location>
</feature>
<evidence type="ECO:0000256" key="6">
    <source>
        <dbReference type="PIRSR" id="PIRSR000429-1"/>
    </source>
</evidence>
<keyword evidence="4 7" id="KW-0012">Acyltransferase</keyword>
<comment type="similarity">
    <text evidence="1 7">Belongs to the thiolase-like superfamily. Thiolase family.</text>
</comment>
<dbReference type="PANTHER" id="PTHR18919">
    <property type="entry name" value="ACETYL-COA C-ACYLTRANSFERASE"/>
    <property type="match status" value="1"/>
</dbReference>
<proteinExistence type="inferred from homology"/>
<dbReference type="AlphaFoldDB" id="A0A0R1HSQ4"/>
<evidence type="ECO:0000313" key="10">
    <source>
        <dbReference type="EMBL" id="KRK48601.1"/>
    </source>
</evidence>
<feature type="active site" description="Acyl-thioester intermediate" evidence="6">
    <location>
        <position position="88"/>
    </location>
</feature>
<keyword evidence="3 7" id="KW-0808">Transferase</keyword>
<sequence length="392" mass="40888">MKEVVILSAVRTPIGKFGKALSSLSAVEIGILAAKTAIARSGLPAAEIDQAIIGNVLQAGLGQNPARQIALNSGLAPQSTAMTINQVCGSGMKAIRLGQSAIVMGDATAVLVGGTESMSNVPYLAPHMRRGHAYGATQLLDGLEHDGLLDAFTHTPMGITAENVAERYHVTRDQQDAFALRSHQKAVAANLAHAFDDELVPVTITGKHETTITSDEPVRPDTSLSALSQLKPAFKSDGTVTAGNAAGLNDGASMLVLMDKQAADSAGLPYLAIIDGYQEAGIDPNIMGYAPYYAVTQLMTKQQRQISDYDRIELNEAFAAQSVAVARDLHIADDQLNVNGGAIALGHPVGASGARIVTSLVHQLQQNHLTTGLATLCVGGGMGVAMSVRRPD</sequence>
<dbReference type="InterPro" id="IPR020615">
    <property type="entry name" value="Thiolase_acyl_enz_int_AS"/>
</dbReference>
<evidence type="ECO:0000256" key="2">
    <source>
        <dbReference type="ARBA" id="ARBA00012705"/>
    </source>
</evidence>
<dbReference type="Pfam" id="PF00108">
    <property type="entry name" value="Thiolase_N"/>
    <property type="match status" value="1"/>
</dbReference>
<dbReference type="RefSeq" id="WP_056942377.1">
    <property type="nucleotide sequence ID" value="NZ_AZCX01000003.1"/>
</dbReference>
<dbReference type="PROSITE" id="PS00098">
    <property type="entry name" value="THIOLASE_1"/>
    <property type="match status" value="1"/>
</dbReference>
<dbReference type="GO" id="GO:0003985">
    <property type="term" value="F:acetyl-CoA C-acetyltransferase activity"/>
    <property type="evidence" value="ECO:0007669"/>
    <property type="project" value="UniProtKB-EC"/>
</dbReference>
<dbReference type="InterPro" id="IPR020610">
    <property type="entry name" value="Thiolase_AS"/>
</dbReference>
<evidence type="ECO:0000256" key="7">
    <source>
        <dbReference type="RuleBase" id="RU003557"/>
    </source>
</evidence>
<feature type="active site" description="Proton acceptor" evidence="6">
    <location>
        <position position="347"/>
    </location>
</feature>
<evidence type="ECO:0000259" key="9">
    <source>
        <dbReference type="Pfam" id="PF02803"/>
    </source>
</evidence>
<evidence type="ECO:0000256" key="5">
    <source>
        <dbReference type="ARBA" id="ARBA00030755"/>
    </source>
</evidence>
<feature type="domain" description="Thiolase C-terminal" evidence="9">
    <location>
        <begin position="270"/>
        <end position="389"/>
    </location>
</feature>
<dbReference type="STRING" id="1302272.FC96_GL001715"/>
<dbReference type="PATRIC" id="fig|1302272.5.peg.1733"/>
<organism evidence="10 11">
    <name type="scientific">Secundilactobacillus kimchicus JCM 15530</name>
    <dbReference type="NCBI Taxonomy" id="1302272"/>
    <lineage>
        <taxon>Bacteria</taxon>
        <taxon>Bacillati</taxon>
        <taxon>Bacillota</taxon>
        <taxon>Bacilli</taxon>
        <taxon>Lactobacillales</taxon>
        <taxon>Lactobacillaceae</taxon>
        <taxon>Secundilactobacillus</taxon>
    </lineage>
</organism>
<accession>A0A0R1HSQ4</accession>
<evidence type="ECO:0000256" key="3">
    <source>
        <dbReference type="ARBA" id="ARBA00022679"/>
    </source>
</evidence>
<dbReference type="EC" id="2.3.1.9" evidence="2"/>
<comment type="caution">
    <text evidence="10">The sequence shown here is derived from an EMBL/GenBank/DDBJ whole genome shotgun (WGS) entry which is preliminary data.</text>
</comment>
<dbReference type="PANTHER" id="PTHR18919:SF107">
    <property type="entry name" value="ACETYL-COA ACETYLTRANSFERASE, CYTOSOLIC"/>
    <property type="match status" value="1"/>
</dbReference>
<dbReference type="InterPro" id="IPR002155">
    <property type="entry name" value="Thiolase"/>
</dbReference>
<dbReference type="InterPro" id="IPR016039">
    <property type="entry name" value="Thiolase-like"/>
</dbReference>
<dbReference type="InterPro" id="IPR020616">
    <property type="entry name" value="Thiolase_N"/>
</dbReference>
<name>A0A0R1HSQ4_9LACO</name>
<feature type="domain" description="Thiolase N-terminal" evidence="8">
    <location>
        <begin position="4"/>
        <end position="260"/>
    </location>
</feature>
<dbReference type="FunFam" id="3.40.47.10:FF:000010">
    <property type="entry name" value="Acetyl-CoA acetyltransferase (Thiolase)"/>
    <property type="match status" value="1"/>
</dbReference>
<evidence type="ECO:0000256" key="4">
    <source>
        <dbReference type="ARBA" id="ARBA00023315"/>
    </source>
</evidence>
<dbReference type="EMBL" id="AZCX01000003">
    <property type="protein sequence ID" value="KRK48601.1"/>
    <property type="molecule type" value="Genomic_DNA"/>
</dbReference>
<dbReference type="OrthoDB" id="9764892at2"/>
<dbReference type="Gene3D" id="3.40.47.10">
    <property type="match status" value="2"/>
</dbReference>
<keyword evidence="11" id="KW-1185">Reference proteome</keyword>
<dbReference type="SUPFAM" id="SSF53901">
    <property type="entry name" value="Thiolase-like"/>
    <property type="match status" value="2"/>
</dbReference>
<dbReference type="PROSITE" id="PS00737">
    <property type="entry name" value="THIOLASE_2"/>
    <property type="match status" value="1"/>
</dbReference>
<dbReference type="Proteomes" id="UP000050911">
    <property type="component" value="Unassembled WGS sequence"/>
</dbReference>
<reference evidence="10 11" key="1">
    <citation type="journal article" date="2015" name="Genome Announc.">
        <title>Expanding the biotechnology potential of lactobacilli through comparative genomics of 213 strains and associated genera.</title>
        <authorList>
            <person name="Sun Z."/>
            <person name="Harris H.M."/>
            <person name="McCann A."/>
            <person name="Guo C."/>
            <person name="Argimon S."/>
            <person name="Zhang W."/>
            <person name="Yang X."/>
            <person name="Jeffery I.B."/>
            <person name="Cooney J.C."/>
            <person name="Kagawa T.F."/>
            <person name="Liu W."/>
            <person name="Song Y."/>
            <person name="Salvetti E."/>
            <person name="Wrobel A."/>
            <person name="Rasinkangas P."/>
            <person name="Parkhill J."/>
            <person name="Rea M.C."/>
            <person name="O'Sullivan O."/>
            <person name="Ritari J."/>
            <person name="Douillard F.P."/>
            <person name="Paul Ross R."/>
            <person name="Yang R."/>
            <person name="Briner A.E."/>
            <person name="Felis G.E."/>
            <person name="de Vos W.M."/>
            <person name="Barrangou R."/>
            <person name="Klaenhammer T.R."/>
            <person name="Caufield P.W."/>
            <person name="Cui Y."/>
            <person name="Zhang H."/>
            <person name="O'Toole P.W."/>
        </authorList>
    </citation>
    <scope>NUCLEOTIDE SEQUENCE [LARGE SCALE GENOMIC DNA]</scope>
    <source>
        <strain evidence="10 11">JCM 15530</strain>
    </source>
</reference>
<evidence type="ECO:0000313" key="11">
    <source>
        <dbReference type="Proteomes" id="UP000050911"/>
    </source>
</evidence>
<evidence type="ECO:0000259" key="8">
    <source>
        <dbReference type="Pfam" id="PF00108"/>
    </source>
</evidence>
<dbReference type="InterPro" id="IPR020613">
    <property type="entry name" value="Thiolase_CS"/>
</dbReference>
<evidence type="ECO:0000256" key="1">
    <source>
        <dbReference type="ARBA" id="ARBA00010982"/>
    </source>
</evidence>
<dbReference type="PIRSF" id="PIRSF000429">
    <property type="entry name" value="Ac-CoA_Ac_transf"/>
    <property type="match status" value="1"/>
</dbReference>
<dbReference type="InterPro" id="IPR020617">
    <property type="entry name" value="Thiolase_C"/>
</dbReference>
<protein>
    <recommendedName>
        <fullName evidence="2">acetyl-CoA C-acetyltransferase</fullName>
        <ecNumber evidence="2">2.3.1.9</ecNumber>
    </recommendedName>
    <alternativeName>
        <fullName evidence="5">Acetoacetyl-CoA thiolase</fullName>
    </alternativeName>
</protein>